<dbReference type="EMBL" id="JASBWS010000052">
    <property type="protein sequence ID" value="KAJ9104715.1"/>
    <property type="molecule type" value="Genomic_DNA"/>
</dbReference>
<name>A0ACC2W0R1_9TREE</name>
<evidence type="ECO:0000313" key="1">
    <source>
        <dbReference type="EMBL" id="KAJ9104715.1"/>
    </source>
</evidence>
<proteinExistence type="predicted"/>
<comment type="caution">
    <text evidence="1">The sequence shown here is derived from an EMBL/GenBank/DDBJ whole genome shotgun (WGS) entry which is preliminary data.</text>
</comment>
<accession>A0ACC2W0R1</accession>
<evidence type="ECO:0000313" key="2">
    <source>
        <dbReference type="Proteomes" id="UP001230649"/>
    </source>
</evidence>
<protein>
    <submittedName>
        <fullName evidence="1">Uncharacterized protein</fullName>
    </submittedName>
</protein>
<sequence length="212" mass="23548">MMFASGVSASASNATEVITHSYVKRELSDASYNRLAIVHASGTYHFVGCRNDADLSLGSIGSPRFEDYHRKVVMGTCRTSRVLRVRFFGLGCIIAAFALGVILNGPRHHFRAGHRRTGLVLLILVVVQSILGVALKLLSKTRAQKDGRMPGVKRHPIQNIFHIFMGVLFLYNYAKSGNGGTTHTFSKDKRRFGPEQWISLKAMMLQQPECLQ</sequence>
<dbReference type="Proteomes" id="UP001230649">
    <property type="component" value="Unassembled WGS sequence"/>
</dbReference>
<gene>
    <name evidence="1" type="ORF">QFC20_004487</name>
</gene>
<keyword evidence="2" id="KW-1185">Reference proteome</keyword>
<organism evidence="1 2">
    <name type="scientific">Naganishia adeliensis</name>
    <dbReference type="NCBI Taxonomy" id="92952"/>
    <lineage>
        <taxon>Eukaryota</taxon>
        <taxon>Fungi</taxon>
        <taxon>Dikarya</taxon>
        <taxon>Basidiomycota</taxon>
        <taxon>Agaricomycotina</taxon>
        <taxon>Tremellomycetes</taxon>
        <taxon>Filobasidiales</taxon>
        <taxon>Filobasidiaceae</taxon>
        <taxon>Naganishia</taxon>
    </lineage>
</organism>
<reference evidence="1" key="1">
    <citation type="submission" date="2023-04" db="EMBL/GenBank/DDBJ databases">
        <title>Draft Genome sequencing of Naganishia species isolated from polar environments using Oxford Nanopore Technology.</title>
        <authorList>
            <person name="Leo P."/>
            <person name="Venkateswaran K."/>
        </authorList>
    </citation>
    <scope>NUCLEOTIDE SEQUENCE</scope>
    <source>
        <strain evidence="1">MNA-CCFEE 5262</strain>
    </source>
</reference>